<dbReference type="Gene3D" id="2.60.40.10">
    <property type="entry name" value="Immunoglobulins"/>
    <property type="match status" value="1"/>
</dbReference>
<dbReference type="InterPro" id="IPR049366">
    <property type="entry name" value="RGL11_C"/>
</dbReference>
<dbReference type="InterPro" id="IPR013783">
    <property type="entry name" value="Ig-like_fold"/>
</dbReference>
<dbReference type="Pfam" id="PF18370">
    <property type="entry name" value="RGI_lyase"/>
    <property type="match status" value="1"/>
</dbReference>
<organism evidence="5 6">
    <name type="scientific">Candidatus Brevundimonas colombiensis</name>
    <dbReference type="NCBI Taxonomy" id="3121376"/>
    <lineage>
        <taxon>Bacteria</taxon>
        <taxon>Pseudomonadati</taxon>
        <taxon>Pseudomonadota</taxon>
        <taxon>Alphaproteobacteria</taxon>
        <taxon>Caulobacterales</taxon>
        <taxon>Caulobacteraceae</taxon>
        <taxon>Brevundimonas</taxon>
    </lineage>
</organism>
<proteinExistence type="predicted"/>
<feature type="chain" id="PRO_5042572585" evidence="2">
    <location>
        <begin position="25"/>
        <end position="637"/>
    </location>
</feature>
<protein>
    <submittedName>
        <fullName evidence="5">Rhamnogalacturonan lyase</fullName>
    </submittedName>
</protein>
<dbReference type="SUPFAM" id="SSF69318">
    <property type="entry name" value="Integrin alpha N-terminal domain"/>
    <property type="match status" value="1"/>
</dbReference>
<dbReference type="GO" id="GO:0016829">
    <property type="term" value="F:lyase activity"/>
    <property type="evidence" value="ECO:0007669"/>
    <property type="project" value="UniProtKB-KW"/>
</dbReference>
<evidence type="ECO:0000256" key="1">
    <source>
        <dbReference type="SAM" id="MobiDB-lite"/>
    </source>
</evidence>
<evidence type="ECO:0000313" key="5">
    <source>
        <dbReference type="EMBL" id="WEK40099.1"/>
    </source>
</evidence>
<keyword evidence="2" id="KW-0732">Signal</keyword>
<feature type="domain" description="Rhamnogalacturonan I lyase beta-sheet" evidence="3">
    <location>
        <begin position="29"/>
        <end position="104"/>
    </location>
</feature>
<dbReference type="InterPro" id="IPR041624">
    <property type="entry name" value="RGI_lyase"/>
</dbReference>
<dbReference type="InterPro" id="IPR028994">
    <property type="entry name" value="Integrin_alpha_N"/>
</dbReference>
<reference evidence="5" key="1">
    <citation type="submission" date="2023-03" db="EMBL/GenBank/DDBJ databases">
        <title>Andean soil-derived lignocellulolytic bacterial consortium as a source of novel taxa and putative plastic-active enzymes.</title>
        <authorList>
            <person name="Diaz-Garcia L."/>
            <person name="Chuvochina M."/>
            <person name="Feuerriegel G."/>
            <person name="Bunk B."/>
            <person name="Sproer C."/>
            <person name="Streit W.R."/>
            <person name="Rodriguez L.M."/>
            <person name="Overmann J."/>
            <person name="Jimenez D.J."/>
        </authorList>
    </citation>
    <scope>NUCLEOTIDE SEQUENCE</scope>
    <source>
        <strain evidence="5">MAG 833</strain>
    </source>
</reference>
<gene>
    <name evidence="5" type="ORF">P0Y50_00400</name>
</gene>
<dbReference type="Proteomes" id="UP001213664">
    <property type="component" value="Chromosome"/>
</dbReference>
<dbReference type="AlphaFoldDB" id="A0AAJ6BLI8"/>
<accession>A0AAJ6BLI8</accession>
<dbReference type="InterPro" id="IPR034641">
    <property type="entry name" value="RGL11"/>
</dbReference>
<evidence type="ECO:0000259" key="4">
    <source>
        <dbReference type="Pfam" id="PF21348"/>
    </source>
</evidence>
<keyword evidence="5" id="KW-0456">Lyase</keyword>
<dbReference type="PANTHER" id="PTHR43118:SF1">
    <property type="entry name" value="RHAMNOGALACTURONAN LYASE (EUROFUNG)"/>
    <property type="match status" value="1"/>
</dbReference>
<sequence length="637" mass="69596">MTPIREWMACAGVSFLLTPTFANAEAPRLEPLDRSVVVTPASDNGMLVQWRLLANEPSDTRFDVFKNGVKAARIGAAQATNWRDTSGDNRARYAVRRVGDRNRSDALNLTNGYLTIPLDRPTGGVTPDGVAYEYEANDGTVGDLDGDGRYEIVLKWQPTNAKDNAFAGFTGPTLIDAYTLDGRRLWRIDLGRNIRSGAHYTQMVVQDFDGDGRAEVVLKTADGTIDGADRMIGDAEADWREDGGEIPSRDRTGAEQKPDGTLAAGLKGRILSGPEFITVFDGRTGAALATAPYVPSRGRSGDEATREEMAALWGDGYGNRSERYLGGAAYLDGRLPSIVMARGYYGRTVVAAWDWRDGRLSQRWVFDSDKAPDGYAGQGNHQFSVAEVDGDGRQEIIYGAMALDDDGTPLWTTRLGHGDAMHVGDLDPTRPGLEKFGVHENVGGNGGVGSAMVDAHTGEILWRTPGQHDVGRGVALDIDPRYPGAEVWAANSNDLYSADGRVISHTRPQQMNFGIWWDGDALRELLDGTRIFKWDWENQRSVPLQNAEGLASNNGTKANPVLVADILGDWREEVIWRTADSSALRIYVTPHPTSLRHVTLMHDAQYRSQVSGQNSAYNQPSHPSFAFDAAPPTERGR</sequence>
<dbReference type="PANTHER" id="PTHR43118">
    <property type="entry name" value="RHAMNOGALACTURONAN LYASE (EUROFUNG)"/>
    <property type="match status" value="1"/>
</dbReference>
<evidence type="ECO:0000256" key="2">
    <source>
        <dbReference type="SAM" id="SignalP"/>
    </source>
</evidence>
<feature type="region of interest" description="Disordered" evidence="1">
    <location>
        <begin position="611"/>
        <end position="637"/>
    </location>
</feature>
<feature type="signal peptide" evidence="2">
    <location>
        <begin position="1"/>
        <end position="24"/>
    </location>
</feature>
<feature type="compositionally biased region" description="Polar residues" evidence="1">
    <location>
        <begin position="611"/>
        <end position="622"/>
    </location>
</feature>
<evidence type="ECO:0000313" key="6">
    <source>
        <dbReference type="Proteomes" id="UP001213664"/>
    </source>
</evidence>
<name>A0AAJ6BLI8_9CAUL</name>
<dbReference type="CDD" id="cd10318">
    <property type="entry name" value="RGL11"/>
    <property type="match status" value="1"/>
</dbReference>
<evidence type="ECO:0000259" key="3">
    <source>
        <dbReference type="Pfam" id="PF18370"/>
    </source>
</evidence>
<feature type="domain" description="Rhamnogalacturonan lyase family 11 C-terminal" evidence="4">
    <location>
        <begin position="113"/>
        <end position="246"/>
    </location>
</feature>
<feature type="domain" description="Rhamnogalacturonan lyase family 11 C-terminal" evidence="4">
    <location>
        <begin position="267"/>
        <end position="626"/>
    </location>
</feature>
<dbReference type="EMBL" id="CP119326">
    <property type="protein sequence ID" value="WEK40099.1"/>
    <property type="molecule type" value="Genomic_DNA"/>
</dbReference>
<dbReference type="Pfam" id="PF21348">
    <property type="entry name" value="RGL11_C"/>
    <property type="match status" value="2"/>
</dbReference>